<dbReference type="GO" id="GO:0016567">
    <property type="term" value="P:protein ubiquitination"/>
    <property type="evidence" value="ECO:0007669"/>
    <property type="project" value="InterPro"/>
</dbReference>
<dbReference type="GO" id="GO:0004842">
    <property type="term" value="F:ubiquitin-protein transferase activity"/>
    <property type="evidence" value="ECO:0007669"/>
    <property type="project" value="InterPro"/>
</dbReference>
<dbReference type="Proteomes" id="UP000532311">
    <property type="component" value="Unassembled WGS sequence"/>
</dbReference>
<organism evidence="2 3">
    <name type="scientific">Fusarium globosum</name>
    <dbReference type="NCBI Taxonomy" id="78864"/>
    <lineage>
        <taxon>Eukaryota</taxon>
        <taxon>Fungi</taxon>
        <taxon>Dikarya</taxon>
        <taxon>Ascomycota</taxon>
        <taxon>Pezizomycotina</taxon>
        <taxon>Sordariomycetes</taxon>
        <taxon>Hypocreomycetidae</taxon>
        <taxon>Hypocreales</taxon>
        <taxon>Nectriaceae</taxon>
        <taxon>Fusarium</taxon>
        <taxon>Fusarium fujikuroi species complex</taxon>
    </lineage>
</organism>
<feature type="region of interest" description="Disordered" evidence="1">
    <location>
        <begin position="1"/>
        <end position="104"/>
    </location>
</feature>
<feature type="compositionally biased region" description="Acidic residues" evidence="1">
    <location>
        <begin position="48"/>
        <end position="61"/>
    </location>
</feature>
<dbReference type="EMBL" id="JAAQPF010000018">
    <property type="protein sequence ID" value="KAF5720582.1"/>
    <property type="molecule type" value="Genomic_DNA"/>
</dbReference>
<comment type="caution">
    <text evidence="2">The sequence shown here is derived from an EMBL/GenBank/DDBJ whole genome shotgun (WGS) entry which is preliminary data.</text>
</comment>
<protein>
    <submittedName>
        <fullName evidence="2">E3 ubiquitin ligase ARI10</fullName>
    </submittedName>
</protein>
<dbReference type="InterPro" id="IPR031127">
    <property type="entry name" value="E3_UB_ligase_RBR"/>
</dbReference>
<keyword evidence="3" id="KW-1185">Reference proteome</keyword>
<evidence type="ECO:0000313" key="3">
    <source>
        <dbReference type="Proteomes" id="UP000532311"/>
    </source>
</evidence>
<dbReference type="AlphaFoldDB" id="A0A8H6DMF9"/>
<feature type="compositionally biased region" description="Polar residues" evidence="1">
    <location>
        <begin position="133"/>
        <end position="152"/>
    </location>
</feature>
<dbReference type="PANTHER" id="PTHR11685">
    <property type="entry name" value="RBR FAMILY RING FINGER AND IBR DOMAIN-CONTAINING"/>
    <property type="match status" value="1"/>
</dbReference>
<proteinExistence type="predicted"/>
<evidence type="ECO:0000313" key="2">
    <source>
        <dbReference type="EMBL" id="KAF5720582.1"/>
    </source>
</evidence>
<reference evidence="2 3" key="1">
    <citation type="submission" date="2020-05" db="EMBL/GenBank/DDBJ databases">
        <title>Identification and distribution of gene clusters putatively required for synthesis of sphingolipid metabolism inhibitors in phylogenetically diverse species of the filamentous fungus Fusarium.</title>
        <authorList>
            <person name="Kim H.-S."/>
            <person name="Busman M."/>
            <person name="Brown D.W."/>
            <person name="Divon H."/>
            <person name="Uhlig S."/>
            <person name="Proctor R.H."/>
        </authorList>
    </citation>
    <scope>NUCLEOTIDE SEQUENCE [LARGE SCALE GENOMIC DNA]</scope>
    <source>
        <strain evidence="2 3">NRRL 26131</strain>
    </source>
</reference>
<feature type="compositionally biased region" description="Acidic residues" evidence="1">
    <location>
        <begin position="93"/>
        <end position="104"/>
    </location>
</feature>
<gene>
    <name evidence="2" type="ORF">FGLOB1_690</name>
</gene>
<name>A0A8H6DMF9_9HYPO</name>
<sequence>MDTRQDYDESTSSEVAPSVIVVGQNEETPGQHLGEEPDTQDDNSHDEADLDDEMDVDDEGSEYMGDTLDGLSDGESNYQPREDSKEHQPNGESEGEDNTSDDEMTVDDEVDENSEDMLDHLFDGLSDDEHSEATSQQGQQPAASEDPATQESAEPEMQGCEFCGELRPIMAFQPLPCGDEYCNLCIIKAVELSLSSTLHFPAKCCQKEIPPEDIEGHVNRQCLKFIPPNNTSDDGEPCYGDEAECPACNDITCTMCKNKAHTGDCERQNEWEQSLDLAESEGWKRCSRCGHLIERAHGCHLMGMSRNQLTNLLNLLTYTSKLVPAAICSATAAVKDLRRAIANRISILPFNNSSLTPRRSVLQRPLMLIVLGSHIYCETTTGRVWRDPVTVVREYTPILSSVQPALFVPAMAAETALLRR</sequence>
<accession>A0A8H6DMF9</accession>
<feature type="region of interest" description="Disordered" evidence="1">
    <location>
        <begin position="125"/>
        <end position="156"/>
    </location>
</feature>
<feature type="compositionally biased region" description="Basic and acidic residues" evidence="1">
    <location>
        <begin position="80"/>
        <end position="89"/>
    </location>
</feature>
<evidence type="ECO:0000256" key="1">
    <source>
        <dbReference type="SAM" id="MobiDB-lite"/>
    </source>
</evidence>